<evidence type="ECO:0000256" key="1">
    <source>
        <dbReference type="SAM" id="Phobius"/>
    </source>
</evidence>
<keyword evidence="3" id="KW-1185">Reference proteome</keyword>
<proteinExistence type="predicted"/>
<dbReference type="AlphaFoldDB" id="A0A172TEN5"/>
<gene>
    <name evidence="2" type="ORF">SY83_03460</name>
</gene>
<evidence type="ECO:0000313" key="2">
    <source>
        <dbReference type="EMBL" id="ANE45525.1"/>
    </source>
</evidence>
<keyword evidence="1" id="KW-0472">Membrane</keyword>
<reference evidence="2 3" key="1">
    <citation type="submission" date="2015-01" db="EMBL/GenBank/DDBJ databases">
        <title>Paenibacillus swuensis/DY6/whole genome sequencing.</title>
        <authorList>
            <person name="Kim M.K."/>
            <person name="Srinivasan S."/>
            <person name="Lee J.-J."/>
        </authorList>
    </citation>
    <scope>NUCLEOTIDE SEQUENCE [LARGE SCALE GENOMIC DNA]</scope>
    <source>
        <strain evidence="2 3">DY6</strain>
    </source>
</reference>
<keyword evidence="1" id="KW-1133">Transmembrane helix</keyword>
<accession>A0A172TEN5</accession>
<evidence type="ECO:0000313" key="3">
    <source>
        <dbReference type="Proteomes" id="UP000076927"/>
    </source>
</evidence>
<protein>
    <recommendedName>
        <fullName evidence="4">DUF4362 domain-containing protein</fullName>
    </recommendedName>
</protein>
<dbReference type="PATRIC" id="fig|1178515.4.peg.683"/>
<feature type="transmembrane region" description="Helical" evidence="1">
    <location>
        <begin position="6"/>
        <end position="26"/>
    </location>
</feature>
<dbReference type="RefSeq" id="WP_068604281.1">
    <property type="nucleotide sequence ID" value="NZ_CP011388.1"/>
</dbReference>
<evidence type="ECO:0008006" key="4">
    <source>
        <dbReference type="Google" id="ProtNLM"/>
    </source>
</evidence>
<sequence length="163" mass="18911">MRTKIVIGTLVGIIVVLVGVLFVTWMSDRKDTSRRSILYDFDEADVDRLNEMVHRHANRKGDYLMLIPPIIDGGYSIHDVHSNGRVITWTIDNSRDGMSSERDRGKQTFNCLGISLHTDKEFYKYTLDECYDGYEGSFTVFSIRKDEVLRRSVNKLGFNRFFD</sequence>
<dbReference type="Proteomes" id="UP000076927">
    <property type="component" value="Chromosome"/>
</dbReference>
<organism evidence="2 3">
    <name type="scientific">Paenibacillus swuensis</name>
    <dbReference type="NCBI Taxonomy" id="1178515"/>
    <lineage>
        <taxon>Bacteria</taxon>
        <taxon>Bacillati</taxon>
        <taxon>Bacillota</taxon>
        <taxon>Bacilli</taxon>
        <taxon>Bacillales</taxon>
        <taxon>Paenibacillaceae</taxon>
        <taxon>Paenibacillus</taxon>
    </lineage>
</organism>
<keyword evidence="1" id="KW-0812">Transmembrane</keyword>
<name>A0A172TEN5_9BACL</name>
<dbReference type="EMBL" id="CP011388">
    <property type="protein sequence ID" value="ANE45525.1"/>
    <property type="molecule type" value="Genomic_DNA"/>
</dbReference>
<dbReference type="KEGG" id="pswu:SY83_03460"/>